<accession>A0ABN9UUZ2</accession>
<evidence type="ECO:0000313" key="2">
    <source>
        <dbReference type="EMBL" id="CAK0863141.1"/>
    </source>
</evidence>
<protein>
    <submittedName>
        <fullName evidence="2">Uncharacterized protein</fullName>
    </submittedName>
</protein>
<evidence type="ECO:0000313" key="3">
    <source>
        <dbReference type="Proteomes" id="UP001189429"/>
    </source>
</evidence>
<proteinExistence type="predicted"/>
<feature type="compositionally biased region" description="Pro residues" evidence="1">
    <location>
        <begin position="1"/>
        <end position="13"/>
    </location>
</feature>
<sequence length="116" mass="11370">SGPAAPRSPPPAAPLGATAPAATPPQGGRATTPPTPTKGGAVSPSAASATPTAVTPTGGKACTPGGSTRSHSPVHVEVSRDLSEATPQDRHSLRPPVRPARCALERHRGAPALKAS</sequence>
<reference evidence="2" key="1">
    <citation type="submission" date="2023-10" db="EMBL/GenBank/DDBJ databases">
        <authorList>
            <person name="Chen Y."/>
            <person name="Shah S."/>
            <person name="Dougan E. K."/>
            <person name="Thang M."/>
            <person name="Chan C."/>
        </authorList>
    </citation>
    <scope>NUCLEOTIDE SEQUENCE [LARGE SCALE GENOMIC DNA]</scope>
</reference>
<feature type="compositionally biased region" description="Low complexity" evidence="1">
    <location>
        <begin position="14"/>
        <end position="61"/>
    </location>
</feature>
<evidence type="ECO:0000256" key="1">
    <source>
        <dbReference type="SAM" id="MobiDB-lite"/>
    </source>
</evidence>
<gene>
    <name evidence="2" type="ORF">PCOR1329_LOCUS51365</name>
</gene>
<name>A0ABN9UUZ2_9DINO</name>
<feature type="compositionally biased region" description="Basic and acidic residues" evidence="1">
    <location>
        <begin position="77"/>
        <end position="92"/>
    </location>
</feature>
<dbReference type="EMBL" id="CAUYUJ010016228">
    <property type="protein sequence ID" value="CAK0863141.1"/>
    <property type="molecule type" value="Genomic_DNA"/>
</dbReference>
<feature type="non-terminal residue" evidence="2">
    <location>
        <position position="1"/>
    </location>
</feature>
<feature type="region of interest" description="Disordered" evidence="1">
    <location>
        <begin position="1"/>
        <end position="116"/>
    </location>
</feature>
<comment type="caution">
    <text evidence="2">The sequence shown here is derived from an EMBL/GenBank/DDBJ whole genome shotgun (WGS) entry which is preliminary data.</text>
</comment>
<keyword evidence="3" id="KW-1185">Reference proteome</keyword>
<dbReference type="Proteomes" id="UP001189429">
    <property type="component" value="Unassembled WGS sequence"/>
</dbReference>
<organism evidence="2 3">
    <name type="scientific">Prorocentrum cordatum</name>
    <dbReference type="NCBI Taxonomy" id="2364126"/>
    <lineage>
        <taxon>Eukaryota</taxon>
        <taxon>Sar</taxon>
        <taxon>Alveolata</taxon>
        <taxon>Dinophyceae</taxon>
        <taxon>Prorocentrales</taxon>
        <taxon>Prorocentraceae</taxon>
        <taxon>Prorocentrum</taxon>
    </lineage>
</organism>